<evidence type="ECO:0000259" key="7">
    <source>
        <dbReference type="Pfam" id="PF00361"/>
    </source>
</evidence>
<comment type="caution">
    <text evidence="8">The sequence shown here is derived from an EMBL/GenBank/DDBJ whole genome shotgun (WGS) entry which is preliminary data.</text>
</comment>
<feature type="transmembrane region" description="Helical" evidence="5">
    <location>
        <begin position="283"/>
        <end position="300"/>
    </location>
</feature>
<evidence type="ECO:0000313" key="8">
    <source>
        <dbReference type="EMBL" id="MBA4541823.1"/>
    </source>
</evidence>
<protein>
    <recommendedName>
        <fullName evidence="5">NADH-quinone oxidoreductase subunit N</fullName>
        <ecNumber evidence="5">7.1.1.-</ecNumber>
    </recommendedName>
    <alternativeName>
        <fullName evidence="5">NADH dehydrogenase I subunit N</fullName>
    </alternativeName>
    <alternativeName>
        <fullName evidence="5">NDH-1 subunit N</fullName>
    </alternativeName>
</protein>
<keyword evidence="3 5" id="KW-1133">Transmembrane helix</keyword>
<keyword evidence="5" id="KW-1003">Cell membrane</keyword>
<evidence type="ECO:0000256" key="4">
    <source>
        <dbReference type="ARBA" id="ARBA00023136"/>
    </source>
</evidence>
<reference evidence="8 9" key="1">
    <citation type="submission" date="2020-07" db="EMBL/GenBank/DDBJ databases">
        <authorList>
            <person name="Feng H."/>
        </authorList>
    </citation>
    <scope>NUCLEOTIDE SEQUENCE [LARGE SCALE GENOMIC DNA]</scope>
    <source>
        <strain evidence="9">s-11</strain>
    </source>
</reference>
<dbReference type="Pfam" id="PF00361">
    <property type="entry name" value="Proton_antipo_M"/>
    <property type="match status" value="1"/>
</dbReference>
<feature type="transmembrane region" description="Helical" evidence="5">
    <location>
        <begin position="249"/>
        <end position="271"/>
    </location>
</feature>
<dbReference type="GO" id="GO:0008137">
    <property type="term" value="F:NADH dehydrogenase (ubiquinone) activity"/>
    <property type="evidence" value="ECO:0007669"/>
    <property type="project" value="InterPro"/>
</dbReference>
<feature type="transmembrane region" description="Helical" evidence="5">
    <location>
        <begin position="164"/>
        <end position="185"/>
    </location>
</feature>
<dbReference type="AlphaFoldDB" id="A0A7W1X843"/>
<feature type="transmembrane region" description="Helical" evidence="5">
    <location>
        <begin position="459"/>
        <end position="480"/>
    </location>
</feature>
<feature type="transmembrane region" description="Helical" evidence="5">
    <location>
        <begin position="419"/>
        <end position="438"/>
    </location>
</feature>
<dbReference type="InterPro" id="IPR010096">
    <property type="entry name" value="NADH-Q_OxRdtase_suN/2"/>
</dbReference>
<keyword evidence="9" id="KW-1185">Reference proteome</keyword>
<comment type="function">
    <text evidence="5">NDH-1 shuttles electrons from NADH, via FMN and iron-sulfur (Fe-S) centers, to quinones in the respiratory chain. The immediate electron acceptor for the enzyme in this species is believed to be a menaquinone. Couples the redox reaction to proton translocation (for every two electrons transferred, four hydrogen ions are translocated across the cytoplasmic membrane), and thus conserves the redox energy in a proton gradient.</text>
</comment>
<evidence type="ECO:0000256" key="5">
    <source>
        <dbReference type="HAMAP-Rule" id="MF_00445"/>
    </source>
</evidence>
<feature type="transmembrane region" description="Helical" evidence="5">
    <location>
        <begin position="384"/>
        <end position="407"/>
    </location>
</feature>
<feature type="transmembrane region" description="Helical" evidence="5">
    <location>
        <begin position="342"/>
        <end position="363"/>
    </location>
</feature>
<comment type="subcellular location">
    <subcellularLocation>
        <location evidence="1 5">Cell membrane</location>
        <topology evidence="1 5">Multi-pass membrane protein</topology>
    </subcellularLocation>
    <subcellularLocation>
        <location evidence="6">Membrane</location>
        <topology evidence="6">Multi-pass membrane protein</topology>
    </subcellularLocation>
</comment>
<keyword evidence="5" id="KW-1278">Translocase</keyword>
<feature type="transmembrane region" description="Helical" evidence="5">
    <location>
        <begin position="12"/>
        <end position="33"/>
    </location>
</feature>
<comment type="similarity">
    <text evidence="5">Belongs to the complex I subunit 2 family.</text>
</comment>
<proteinExistence type="inferred from homology"/>
<name>A0A7W1X843_9BACL</name>
<feature type="transmembrane region" description="Helical" evidence="5">
    <location>
        <begin position="78"/>
        <end position="98"/>
    </location>
</feature>
<gene>
    <name evidence="5" type="primary">nuoN</name>
    <name evidence="8" type="ORF">H1164_02755</name>
</gene>
<feature type="transmembrane region" description="Helical" evidence="5">
    <location>
        <begin position="210"/>
        <end position="228"/>
    </location>
</feature>
<dbReference type="GO" id="GO:0042773">
    <property type="term" value="P:ATP synthesis coupled electron transport"/>
    <property type="evidence" value="ECO:0007669"/>
    <property type="project" value="InterPro"/>
</dbReference>
<evidence type="ECO:0000256" key="2">
    <source>
        <dbReference type="ARBA" id="ARBA00022692"/>
    </source>
</evidence>
<accession>A0A7W1X843</accession>
<sequence length="506" mass="54848">MEHTLLDFNLRVMAPELIIVSAAALLVILELLLKESTSRNWIGWLGLLAVIAAGVSVGMEFGHPPYQILNDSYRVDSFSLAFKALLLGGGGLTILFSLAGGKNEQPKPKGEYYILLLAALLGGMMMVSSADLLALYVGLELLSLSSYILVGINKRDRHSNEAAWKYVVLGGVSSAFLLYGMSFLYGLTGATNLFAIQGKMVEMVATQDQAYIYVSLFLMMVGFGFKIATAPFHTWTPDVYQGSPTPVTIFLAVVSKAAAFALVARVLLIAYLPLVSTGAWNEIVSWLLMILAACSMIIGNTAALRQTNAKRLLAYSSIAQAGYVLVPLSTLGFVGFDLFPSLFYYLCAYLFMTAGAFAVADCIAKSCKNDQISAFAGLSRRSPWLAGVMTIFLISLAGFPVTAGFFGKFYLLTSAVGSNQAWLAAAMILTTIVSYYYYFEFIRQMYFRAPDLAAPRVSVSWAAWAVLAIGVTGTLALGLFPDLLLHELGKIDWHSAFAQAQNAIRQ</sequence>
<organism evidence="8 9">
    <name type="scientific">Thermoactinomyces daqus</name>
    <dbReference type="NCBI Taxonomy" id="1329516"/>
    <lineage>
        <taxon>Bacteria</taxon>
        <taxon>Bacillati</taxon>
        <taxon>Bacillota</taxon>
        <taxon>Bacilli</taxon>
        <taxon>Bacillales</taxon>
        <taxon>Thermoactinomycetaceae</taxon>
        <taxon>Thermoactinomyces</taxon>
    </lineage>
</organism>
<comment type="catalytic activity">
    <reaction evidence="5">
        <text>a quinone + NADH + 5 H(+)(in) = a quinol + NAD(+) + 4 H(+)(out)</text>
        <dbReference type="Rhea" id="RHEA:57888"/>
        <dbReference type="ChEBI" id="CHEBI:15378"/>
        <dbReference type="ChEBI" id="CHEBI:24646"/>
        <dbReference type="ChEBI" id="CHEBI:57540"/>
        <dbReference type="ChEBI" id="CHEBI:57945"/>
        <dbReference type="ChEBI" id="CHEBI:132124"/>
    </reaction>
</comment>
<dbReference type="InterPro" id="IPR001750">
    <property type="entry name" value="ND/Mrp_TM"/>
</dbReference>
<keyword evidence="5" id="KW-0874">Quinone</keyword>
<comment type="subunit">
    <text evidence="5">NDH-1 is composed of 14 different subunits. Subunits NuoA, H, J, K, L, M, N constitute the membrane sector of the complex.</text>
</comment>
<dbReference type="OrthoDB" id="9811718at2"/>
<evidence type="ECO:0000256" key="6">
    <source>
        <dbReference type="RuleBase" id="RU000320"/>
    </source>
</evidence>
<keyword evidence="5" id="KW-0813">Transport</keyword>
<dbReference type="GO" id="GO:0048038">
    <property type="term" value="F:quinone binding"/>
    <property type="evidence" value="ECO:0007669"/>
    <property type="project" value="UniProtKB-KW"/>
</dbReference>
<dbReference type="EC" id="7.1.1.-" evidence="5"/>
<keyword evidence="2 5" id="KW-0812">Transmembrane</keyword>
<dbReference type="GO" id="GO:0005886">
    <property type="term" value="C:plasma membrane"/>
    <property type="evidence" value="ECO:0007669"/>
    <property type="project" value="UniProtKB-SubCell"/>
</dbReference>
<dbReference type="NCBIfam" id="TIGR01770">
    <property type="entry name" value="NDH_I_N"/>
    <property type="match status" value="1"/>
</dbReference>
<feature type="transmembrane region" description="Helical" evidence="5">
    <location>
        <begin position="110"/>
        <end position="127"/>
    </location>
</feature>
<dbReference type="RefSeq" id="WP_052154086.1">
    <property type="nucleotide sequence ID" value="NZ_JACEIP010000003.1"/>
</dbReference>
<dbReference type="EMBL" id="JACEIP010000003">
    <property type="protein sequence ID" value="MBA4541823.1"/>
    <property type="molecule type" value="Genomic_DNA"/>
</dbReference>
<keyword evidence="4 5" id="KW-0472">Membrane</keyword>
<feature type="transmembrane region" description="Helical" evidence="5">
    <location>
        <begin position="40"/>
        <end position="58"/>
    </location>
</feature>
<dbReference type="GO" id="GO:0050136">
    <property type="term" value="F:NADH dehydrogenase (quinone) (non-electrogenic) activity"/>
    <property type="evidence" value="ECO:0007669"/>
    <property type="project" value="UniProtKB-UniRule"/>
</dbReference>
<evidence type="ECO:0000313" key="9">
    <source>
        <dbReference type="Proteomes" id="UP000530514"/>
    </source>
</evidence>
<evidence type="ECO:0000256" key="3">
    <source>
        <dbReference type="ARBA" id="ARBA00022989"/>
    </source>
</evidence>
<evidence type="ECO:0000256" key="1">
    <source>
        <dbReference type="ARBA" id="ARBA00004651"/>
    </source>
</evidence>
<dbReference type="HAMAP" id="MF_00445">
    <property type="entry name" value="NDH1_NuoN_1"/>
    <property type="match status" value="1"/>
</dbReference>
<dbReference type="PANTHER" id="PTHR22773">
    <property type="entry name" value="NADH DEHYDROGENASE"/>
    <property type="match status" value="1"/>
</dbReference>
<feature type="domain" description="NADH:quinone oxidoreductase/Mrp antiporter transmembrane" evidence="7">
    <location>
        <begin position="129"/>
        <end position="432"/>
    </location>
</feature>
<keyword evidence="5" id="KW-0520">NAD</keyword>
<dbReference type="Proteomes" id="UP000530514">
    <property type="component" value="Unassembled WGS sequence"/>
</dbReference>